<name>A0A212K4U0_9BACT</name>
<evidence type="ECO:0000313" key="1">
    <source>
        <dbReference type="EMBL" id="SBW06638.1"/>
    </source>
</evidence>
<proteinExistence type="predicted"/>
<gene>
    <name evidence="1" type="ORF">KL86DYS2_13008</name>
</gene>
<dbReference type="EMBL" id="FLUL01000001">
    <property type="protein sequence ID" value="SBW06638.1"/>
    <property type="molecule type" value="Genomic_DNA"/>
</dbReference>
<sequence>MKQQIYDMRIVDDNLNDLPENLDYFFLVAGVDNRAYKVLRDLKNSEVVIKHIIVIDFIERRNGDRKYLAEYYQYKTIFTNIITVDANIHESSKFVKDISSRGFHFEKTSKIGVDISCFTKPYIFSFFKFIQKGIQVDSIYVFYTEPKSYRFENGFCKTYKSSKGPIRVEELPSYTGYNLPDRDRLLVVLLGFDGDLSKEINEEISPKKTVLINGFPGYSPKFKDISLINNELLINNPNNIVKYCKANNPFEVYNTLDKLCTEYSKENDFFVNVAPIGSKPMALGVCLYAIHNPFIRIIYPMPENYNNDSTTSEIWHSLMYIIPLTL</sequence>
<dbReference type="AlphaFoldDB" id="A0A212K4U0"/>
<organism evidence="1">
    <name type="scientific">uncultured Dysgonomonas sp</name>
    <dbReference type="NCBI Taxonomy" id="206096"/>
    <lineage>
        <taxon>Bacteria</taxon>
        <taxon>Pseudomonadati</taxon>
        <taxon>Bacteroidota</taxon>
        <taxon>Bacteroidia</taxon>
        <taxon>Bacteroidales</taxon>
        <taxon>Dysgonomonadaceae</taxon>
        <taxon>Dysgonomonas</taxon>
        <taxon>environmental samples</taxon>
    </lineage>
</organism>
<reference evidence="1" key="1">
    <citation type="submission" date="2016-04" db="EMBL/GenBank/DDBJ databases">
        <authorList>
            <person name="Evans L.H."/>
            <person name="Alamgir A."/>
            <person name="Owens N."/>
            <person name="Weber N.D."/>
            <person name="Virtaneva K."/>
            <person name="Barbian K."/>
            <person name="Babar A."/>
            <person name="Rosenke K."/>
        </authorList>
    </citation>
    <scope>NUCLEOTIDE SEQUENCE</scope>
    <source>
        <strain evidence="1">86-2</strain>
    </source>
</reference>
<protein>
    <submittedName>
        <fullName evidence="1">Uncharacterized protein</fullName>
    </submittedName>
</protein>
<accession>A0A212K4U0</accession>
<dbReference type="RefSeq" id="WP_296951279.1">
    <property type="nucleotide sequence ID" value="NZ_LT599021.1"/>
</dbReference>